<feature type="domain" description="HpcH/HpaI aldolase/citrate lyase" evidence="7">
    <location>
        <begin position="26"/>
        <end position="253"/>
    </location>
</feature>
<protein>
    <submittedName>
        <fullName evidence="8">Citrate lyase subunit beta/citryl-CoA lyase</fullName>
    </submittedName>
</protein>
<evidence type="ECO:0000313" key="9">
    <source>
        <dbReference type="Proteomes" id="UP000294881"/>
    </source>
</evidence>
<feature type="binding site" evidence="5">
    <location>
        <position position="89"/>
    </location>
    <ligand>
        <name>substrate</name>
    </ligand>
</feature>
<evidence type="ECO:0000256" key="3">
    <source>
        <dbReference type="ARBA" id="ARBA00022723"/>
    </source>
</evidence>
<feature type="binding site" evidence="6">
    <location>
        <position position="153"/>
    </location>
    <ligand>
        <name>Mg(2+)</name>
        <dbReference type="ChEBI" id="CHEBI:18420"/>
    </ligand>
</feature>
<dbReference type="GO" id="GO:0016829">
    <property type="term" value="F:lyase activity"/>
    <property type="evidence" value="ECO:0007669"/>
    <property type="project" value="UniProtKB-KW"/>
</dbReference>
<evidence type="ECO:0000256" key="5">
    <source>
        <dbReference type="PIRSR" id="PIRSR015582-1"/>
    </source>
</evidence>
<evidence type="ECO:0000256" key="6">
    <source>
        <dbReference type="PIRSR" id="PIRSR015582-2"/>
    </source>
</evidence>
<dbReference type="InterPro" id="IPR015813">
    <property type="entry name" value="Pyrv/PenolPyrv_kinase-like_dom"/>
</dbReference>
<feature type="binding site" evidence="5">
    <location>
        <position position="153"/>
    </location>
    <ligand>
        <name>substrate</name>
    </ligand>
</feature>
<dbReference type="PANTHER" id="PTHR32308">
    <property type="entry name" value="LYASE BETA SUBUNIT, PUTATIVE (AFU_ORTHOLOGUE AFUA_4G13030)-RELATED"/>
    <property type="match status" value="1"/>
</dbReference>
<reference evidence="8 9" key="1">
    <citation type="submission" date="2019-03" db="EMBL/GenBank/DDBJ databases">
        <title>Genomic Encyclopedia of Type Strains, Phase IV (KMG-IV): sequencing the most valuable type-strain genomes for metagenomic binning, comparative biology and taxonomic classification.</title>
        <authorList>
            <person name="Goeker M."/>
        </authorList>
    </citation>
    <scope>NUCLEOTIDE SEQUENCE [LARGE SCALE GENOMIC DNA]</scope>
    <source>
        <strain evidence="8 9">DSM 22958</strain>
    </source>
</reference>
<keyword evidence="4 6" id="KW-0460">Magnesium</keyword>
<dbReference type="GO" id="GO:0000287">
    <property type="term" value="F:magnesium ion binding"/>
    <property type="evidence" value="ECO:0007669"/>
    <property type="project" value="TreeGrafter"/>
</dbReference>
<dbReference type="InterPro" id="IPR040442">
    <property type="entry name" value="Pyrv_kinase-like_dom_sf"/>
</dbReference>
<comment type="similarity">
    <text evidence="2">Belongs to the HpcH/HpaI aldolase family.</text>
</comment>
<evidence type="ECO:0000256" key="4">
    <source>
        <dbReference type="ARBA" id="ARBA00022842"/>
    </source>
</evidence>
<gene>
    <name evidence="8" type="ORF">EV666_11917</name>
</gene>
<evidence type="ECO:0000256" key="2">
    <source>
        <dbReference type="ARBA" id="ARBA00005568"/>
    </source>
</evidence>
<dbReference type="InterPro" id="IPR011206">
    <property type="entry name" value="Citrate_lyase_beta/mcl1/mcl2"/>
</dbReference>
<dbReference type="PIRSF" id="PIRSF015582">
    <property type="entry name" value="Cit_lyase_B"/>
    <property type="match status" value="1"/>
</dbReference>
<comment type="cofactor">
    <cofactor evidence="1">
        <name>Mg(2+)</name>
        <dbReference type="ChEBI" id="CHEBI:18420"/>
    </cofactor>
</comment>
<dbReference type="InterPro" id="IPR005000">
    <property type="entry name" value="Aldolase/citrate-lyase_domain"/>
</dbReference>
<dbReference type="Pfam" id="PF03328">
    <property type="entry name" value="HpcH_HpaI"/>
    <property type="match status" value="1"/>
</dbReference>
<proteinExistence type="inferred from homology"/>
<keyword evidence="8" id="KW-0456">Lyase</keyword>
<dbReference type="GO" id="GO:0006107">
    <property type="term" value="P:oxaloacetate metabolic process"/>
    <property type="evidence" value="ECO:0007669"/>
    <property type="project" value="TreeGrafter"/>
</dbReference>
<dbReference type="Gene3D" id="3.20.20.60">
    <property type="entry name" value="Phosphoenolpyruvate-binding domains"/>
    <property type="match status" value="1"/>
</dbReference>
<evidence type="ECO:0000259" key="7">
    <source>
        <dbReference type="Pfam" id="PF03328"/>
    </source>
</evidence>
<organism evidence="8 9">
    <name type="scientific">Camelimonas lactis</name>
    <dbReference type="NCBI Taxonomy" id="659006"/>
    <lineage>
        <taxon>Bacteria</taxon>
        <taxon>Pseudomonadati</taxon>
        <taxon>Pseudomonadota</taxon>
        <taxon>Alphaproteobacteria</taxon>
        <taxon>Hyphomicrobiales</taxon>
        <taxon>Chelatococcaceae</taxon>
        <taxon>Camelimonas</taxon>
    </lineage>
</organism>
<evidence type="ECO:0000256" key="1">
    <source>
        <dbReference type="ARBA" id="ARBA00001946"/>
    </source>
</evidence>
<dbReference type="PANTHER" id="PTHR32308:SF0">
    <property type="entry name" value="HPCH_HPAI ALDOLASE_CITRATE LYASE DOMAIN-CONTAINING PROTEIN"/>
    <property type="match status" value="1"/>
</dbReference>
<keyword evidence="9" id="KW-1185">Reference proteome</keyword>
<sequence length="314" mass="32925">MPPPGLHAPPSRLIFRLIPYRTFPMRSFLFVPGDSPKKMAKALDSGADALIIDLEDSVAIGQKDEARVTTRDFVREARGAAGRPRLFVRVNALDSGLTDADLDVVMAAAPDGVVLPKSSGGADISHLAAKIAVREAEFDLPDGATVIMPVATETGASIFGLGSYAGASRRLIALSWGAEDLSADIGAQANRDAAGQFTGPFRLARALLLFGASAAGVAAIDTVFTGLRDLEGLDRECADALRDGFSGKLAIHPAQIPVIHERFTPSAAAIAEARAIVDAFAANDALGVINIDGQMIDRPHLLRARRTLARAGQA</sequence>
<name>A0A4R2GKG7_9HYPH</name>
<dbReference type="EMBL" id="SLWL01000019">
    <property type="protein sequence ID" value="TCO09022.1"/>
    <property type="molecule type" value="Genomic_DNA"/>
</dbReference>
<evidence type="ECO:0000313" key="8">
    <source>
        <dbReference type="EMBL" id="TCO09022.1"/>
    </source>
</evidence>
<accession>A0A4R2GKG7</accession>
<dbReference type="Proteomes" id="UP000294881">
    <property type="component" value="Unassembled WGS sequence"/>
</dbReference>
<keyword evidence="3 6" id="KW-0479">Metal-binding</keyword>
<dbReference type="SUPFAM" id="SSF51621">
    <property type="entry name" value="Phosphoenolpyruvate/pyruvate domain"/>
    <property type="match status" value="1"/>
</dbReference>
<feature type="binding site" evidence="6">
    <location>
        <position position="180"/>
    </location>
    <ligand>
        <name>Mg(2+)</name>
        <dbReference type="ChEBI" id="CHEBI:18420"/>
    </ligand>
</feature>
<comment type="caution">
    <text evidence="8">The sequence shown here is derived from an EMBL/GenBank/DDBJ whole genome shotgun (WGS) entry which is preliminary data.</text>
</comment>
<dbReference type="AlphaFoldDB" id="A0A4R2GKG7"/>